<feature type="compositionally biased region" description="Basic and acidic residues" evidence="1">
    <location>
        <begin position="35"/>
        <end position="52"/>
    </location>
</feature>
<name>A0ABU7XLA5_9HYPH</name>
<organism evidence="2 3">
    <name type="scientific">Methylocystis borbori</name>
    <dbReference type="NCBI Taxonomy" id="3118750"/>
    <lineage>
        <taxon>Bacteria</taxon>
        <taxon>Pseudomonadati</taxon>
        <taxon>Pseudomonadota</taxon>
        <taxon>Alphaproteobacteria</taxon>
        <taxon>Hyphomicrobiales</taxon>
        <taxon>Methylocystaceae</taxon>
        <taxon>Methylocystis</taxon>
    </lineage>
</organism>
<dbReference type="RefSeq" id="WP_332082862.1">
    <property type="nucleotide sequence ID" value="NZ_JAZHYN010000060.1"/>
</dbReference>
<gene>
    <name evidence="2" type="ORF">V3H18_14910</name>
</gene>
<evidence type="ECO:0000256" key="1">
    <source>
        <dbReference type="SAM" id="MobiDB-lite"/>
    </source>
</evidence>
<comment type="caution">
    <text evidence="2">The sequence shown here is derived from an EMBL/GenBank/DDBJ whole genome shotgun (WGS) entry which is preliminary data.</text>
</comment>
<feature type="region of interest" description="Disordered" evidence="1">
    <location>
        <begin position="1"/>
        <end position="52"/>
    </location>
</feature>
<dbReference type="EMBL" id="JAZHYN010000060">
    <property type="protein sequence ID" value="MEF3367822.1"/>
    <property type="molecule type" value="Genomic_DNA"/>
</dbReference>
<evidence type="ECO:0000313" key="2">
    <source>
        <dbReference type="EMBL" id="MEF3367822.1"/>
    </source>
</evidence>
<sequence length="99" mass="11259">MEKDFGDDEQADENSEIDGHDRKEPAQAKFHCRRHEADIPDGRSARREKSEIRLPREARSIFDSTPYPDLVIRRRGEFASAEGFQQAHGAAAPARPMLL</sequence>
<keyword evidence="3" id="KW-1185">Reference proteome</keyword>
<proteinExistence type="predicted"/>
<accession>A0ABU7XLA5</accession>
<evidence type="ECO:0000313" key="3">
    <source>
        <dbReference type="Proteomes" id="UP001350748"/>
    </source>
</evidence>
<feature type="compositionally biased region" description="Basic and acidic residues" evidence="1">
    <location>
        <begin position="17"/>
        <end position="26"/>
    </location>
</feature>
<dbReference type="Proteomes" id="UP001350748">
    <property type="component" value="Unassembled WGS sequence"/>
</dbReference>
<reference evidence="2 3" key="1">
    <citation type="submission" date="2024-02" db="EMBL/GenBank/DDBJ databases">
        <authorList>
            <person name="Grouzdev D."/>
        </authorList>
    </citation>
    <scope>NUCLEOTIDE SEQUENCE [LARGE SCALE GENOMIC DNA]</scope>
    <source>
        <strain evidence="2 3">9N</strain>
    </source>
</reference>
<evidence type="ECO:0008006" key="4">
    <source>
        <dbReference type="Google" id="ProtNLM"/>
    </source>
</evidence>
<feature type="compositionally biased region" description="Acidic residues" evidence="1">
    <location>
        <begin position="1"/>
        <end position="16"/>
    </location>
</feature>
<protein>
    <recommendedName>
        <fullName evidence="4">AbrB/MazE/SpoVT family DNA-binding domain-containing protein</fullName>
    </recommendedName>
</protein>